<feature type="compositionally biased region" description="Polar residues" evidence="1">
    <location>
        <begin position="194"/>
        <end position="203"/>
    </location>
</feature>
<keyword evidence="4" id="KW-1185">Reference proteome</keyword>
<sequence length="776" mass="85809">MALPLGISWICTLLLWGCLRFPPLNGYNIAHGYSLNDDEISSYASPQTSTQFTSGVNHDSLSPRDKTQDMQHQSFVPLQREPALHEYKEDVISVTSPGEDMLVQSEIDSKQHVASPSPFVQKNEQVSSGHQHPFGLLLKEHTQKDSGEPVEGISFPTIEDVRIFIESMKSSFLIPGSDPSKHFQTAQQTLENEMGSGAQNTKGESSDPVEGGSAHDDSSENEVWNSAFEQSKQGGNYETPSESLPVSDAVISTTGLISPRAYESQDSGLGSYIYPSPQFAATEHVSSNYGHFSNAVLGETPDFLTYPPDEQNEDVQSTSYMLPEQIPFSSNSLYSEDFSFRAHVTDSPLNPPDLRYYSRKTSSITPLISEQTSQQPKYTSHSEDPPTGYQKPSDFDMHEYFQRENLGKVTPEKPQSSYGKSFYISVPRVQYPDLQPTHGERPAPLLQRYPLTAGNEINDINFSPSVHLPVSSVSVSSSSDTLSQLRSSGQVGVQASSPLDPQNQVFSRKQPVKSHLMFTAKPSSSLRGSSRHNDHLGDQSVSVHHPSVFNSQAKYEEKSDLSKHALFSAIQKPKHMIENIQSPFSNGLDVSFNSLANLAPTSKSKKASSRLVDEVMSRHFETQNMISDMFPTGVYSARNPSDLFSTSLRPGISLNDGYLRATRADLLQTFIQPPKEQKRPANMNKKTGKVAKRPFKPMSTANVFGSTLNSILWGNDGYRKRPPRQAGPNVLPPSVNAYIVKSRNGYVRRKVSLSKTRYTPHLMTEGQAGNDQKNPA</sequence>
<feature type="chain" id="PRO_5043931599" evidence="2">
    <location>
        <begin position="27"/>
        <end position="776"/>
    </location>
</feature>
<protein>
    <submittedName>
        <fullName evidence="3">Uncharacterized protein LOC122986240</fullName>
    </submittedName>
</protein>
<proteinExistence type="predicted"/>
<evidence type="ECO:0000256" key="1">
    <source>
        <dbReference type="SAM" id="MobiDB-lite"/>
    </source>
</evidence>
<feature type="region of interest" description="Disordered" evidence="1">
    <location>
        <begin position="194"/>
        <end position="223"/>
    </location>
</feature>
<feature type="region of interest" description="Disordered" evidence="1">
    <location>
        <begin position="44"/>
        <end position="68"/>
    </location>
</feature>
<evidence type="ECO:0000313" key="3">
    <source>
        <dbReference type="EMBL" id="CAK6969031.1"/>
    </source>
</evidence>
<evidence type="ECO:0000313" key="4">
    <source>
        <dbReference type="Proteomes" id="UP001314229"/>
    </source>
</evidence>
<reference evidence="3 4" key="1">
    <citation type="submission" date="2024-01" db="EMBL/GenBank/DDBJ databases">
        <authorList>
            <person name="Alioto T."/>
            <person name="Alioto T."/>
            <person name="Gomez Garrido J."/>
        </authorList>
    </citation>
    <scope>NUCLEOTIDE SEQUENCE [LARGE SCALE GENOMIC DNA]</scope>
</reference>
<name>A0AAV1PFP0_SCOSC</name>
<accession>A0AAV1PFP0</accession>
<keyword evidence="2" id="KW-0732">Signal</keyword>
<dbReference type="AlphaFoldDB" id="A0AAV1PFP0"/>
<feature type="compositionally biased region" description="Polar residues" evidence="1">
    <location>
        <begin position="489"/>
        <end position="507"/>
    </location>
</feature>
<dbReference type="Proteomes" id="UP001314229">
    <property type="component" value="Unassembled WGS sequence"/>
</dbReference>
<evidence type="ECO:0000256" key="2">
    <source>
        <dbReference type="SAM" id="SignalP"/>
    </source>
</evidence>
<feature type="compositionally biased region" description="Polar residues" evidence="1">
    <location>
        <begin position="44"/>
        <end position="60"/>
    </location>
</feature>
<dbReference type="EMBL" id="CAWUFR010000128">
    <property type="protein sequence ID" value="CAK6969031.1"/>
    <property type="molecule type" value="Genomic_DNA"/>
</dbReference>
<feature type="region of interest" description="Disordered" evidence="1">
    <location>
        <begin position="485"/>
        <end position="542"/>
    </location>
</feature>
<comment type="caution">
    <text evidence="3">The sequence shown here is derived from an EMBL/GenBank/DDBJ whole genome shotgun (WGS) entry which is preliminary data.</text>
</comment>
<feature type="signal peptide" evidence="2">
    <location>
        <begin position="1"/>
        <end position="26"/>
    </location>
</feature>
<organism evidence="3 4">
    <name type="scientific">Scomber scombrus</name>
    <name type="common">Atlantic mackerel</name>
    <name type="synonym">Scomber vernalis</name>
    <dbReference type="NCBI Taxonomy" id="13677"/>
    <lineage>
        <taxon>Eukaryota</taxon>
        <taxon>Metazoa</taxon>
        <taxon>Chordata</taxon>
        <taxon>Craniata</taxon>
        <taxon>Vertebrata</taxon>
        <taxon>Euteleostomi</taxon>
        <taxon>Actinopterygii</taxon>
        <taxon>Neopterygii</taxon>
        <taxon>Teleostei</taxon>
        <taxon>Neoteleostei</taxon>
        <taxon>Acanthomorphata</taxon>
        <taxon>Pelagiaria</taxon>
        <taxon>Scombriformes</taxon>
        <taxon>Scombridae</taxon>
        <taxon>Scomber</taxon>
    </lineage>
</organism>
<feature type="compositionally biased region" description="Polar residues" evidence="1">
    <location>
        <begin position="365"/>
        <end position="379"/>
    </location>
</feature>
<feature type="region of interest" description="Disordered" evidence="1">
    <location>
        <begin position="365"/>
        <end position="394"/>
    </location>
</feature>
<gene>
    <name evidence="3" type="ORF">FSCOSCO3_A024639</name>
</gene>